<dbReference type="EMBL" id="CP071872">
    <property type="protein sequence ID" value="UNM13221.1"/>
    <property type="molecule type" value="Genomic_DNA"/>
</dbReference>
<evidence type="ECO:0000313" key="7">
    <source>
        <dbReference type="Proteomes" id="UP000828924"/>
    </source>
</evidence>
<dbReference type="CDD" id="cd03257">
    <property type="entry name" value="ABC_NikE_OppD_transporters"/>
    <property type="match status" value="1"/>
</dbReference>
<dbReference type="InterPro" id="IPR003593">
    <property type="entry name" value="AAA+_ATPase"/>
</dbReference>
<sequence>MTGRHTAPVLEVQGVGKHHRGRRTLREVSFTVAPGTTVAVVGESGSGKSTLARIVAGLDRPDTGRVLLRGKPLPRRGRALREARRDIGFVFQDPYASLDPRFTVEQTVAEPLHAHGLWRDGGRERVRELLNAVGMGSAPAHAYPGEFSGGQRQRLCLARALAARPRLVICDEPTSALDVCVQAQILNLLMDLQESLGISYLFITHDLHVVRRISDEAVVLTAGRVTQHGPTRRVIAAPQDPATRTLPDTAWAGARFPPPASGAP</sequence>
<keyword evidence="7" id="KW-1185">Reference proteome</keyword>
<dbReference type="PROSITE" id="PS50893">
    <property type="entry name" value="ABC_TRANSPORTER_2"/>
    <property type="match status" value="1"/>
</dbReference>
<dbReference type="Proteomes" id="UP000828924">
    <property type="component" value="Chromosome"/>
</dbReference>
<dbReference type="PROSITE" id="PS00211">
    <property type="entry name" value="ABC_TRANSPORTER_1"/>
    <property type="match status" value="1"/>
</dbReference>
<evidence type="ECO:0000256" key="3">
    <source>
        <dbReference type="ARBA" id="ARBA00022741"/>
    </source>
</evidence>
<gene>
    <name evidence="6" type="ORF">J4032_18530</name>
</gene>
<proteinExistence type="inferred from homology"/>
<accession>A0ABY3WRU0</accession>
<dbReference type="RefSeq" id="WP_242331936.1">
    <property type="nucleotide sequence ID" value="NZ_CP071872.1"/>
</dbReference>
<protein>
    <submittedName>
        <fullName evidence="6">ABC transporter ATP-binding protein</fullName>
    </submittedName>
</protein>
<dbReference type="PANTHER" id="PTHR43776:SF7">
    <property type="entry name" value="D,D-DIPEPTIDE TRANSPORT ATP-BINDING PROTEIN DDPF-RELATED"/>
    <property type="match status" value="1"/>
</dbReference>
<dbReference type="InterPro" id="IPR017871">
    <property type="entry name" value="ABC_transporter-like_CS"/>
</dbReference>
<dbReference type="SMART" id="SM00382">
    <property type="entry name" value="AAA"/>
    <property type="match status" value="1"/>
</dbReference>
<dbReference type="SUPFAM" id="SSF52540">
    <property type="entry name" value="P-loop containing nucleoside triphosphate hydrolases"/>
    <property type="match status" value="1"/>
</dbReference>
<keyword evidence="2" id="KW-0813">Transport</keyword>
<evidence type="ECO:0000256" key="4">
    <source>
        <dbReference type="ARBA" id="ARBA00022840"/>
    </source>
</evidence>
<keyword evidence="4 6" id="KW-0067">ATP-binding</keyword>
<comment type="similarity">
    <text evidence="1">Belongs to the ABC transporter superfamily.</text>
</comment>
<evidence type="ECO:0000256" key="2">
    <source>
        <dbReference type="ARBA" id="ARBA00022448"/>
    </source>
</evidence>
<dbReference type="Gene3D" id="3.40.50.300">
    <property type="entry name" value="P-loop containing nucleotide triphosphate hydrolases"/>
    <property type="match status" value="1"/>
</dbReference>
<dbReference type="Pfam" id="PF00005">
    <property type="entry name" value="ABC_tran"/>
    <property type="match status" value="1"/>
</dbReference>
<keyword evidence="3" id="KW-0547">Nucleotide-binding</keyword>
<feature type="domain" description="ABC transporter" evidence="5">
    <location>
        <begin position="10"/>
        <end position="247"/>
    </location>
</feature>
<evidence type="ECO:0000256" key="1">
    <source>
        <dbReference type="ARBA" id="ARBA00005417"/>
    </source>
</evidence>
<name>A0ABY3WRU0_9ACTN</name>
<dbReference type="InterPro" id="IPR050319">
    <property type="entry name" value="ABC_transp_ATP-bind"/>
</dbReference>
<dbReference type="PANTHER" id="PTHR43776">
    <property type="entry name" value="TRANSPORT ATP-BINDING PROTEIN"/>
    <property type="match status" value="1"/>
</dbReference>
<reference evidence="6 7" key="1">
    <citation type="submission" date="2021-03" db="EMBL/GenBank/DDBJ databases">
        <title>Complete genome of Streptomyces formicae strain 1H-GS9 (DSM 100524).</title>
        <authorList>
            <person name="Atanasov K.E."/>
            <person name="Altabella T."/>
            <person name="Ferrer A."/>
        </authorList>
    </citation>
    <scope>NUCLEOTIDE SEQUENCE [LARGE SCALE GENOMIC DNA]</scope>
    <source>
        <strain evidence="6 7">1H-GS9</strain>
    </source>
</reference>
<evidence type="ECO:0000259" key="5">
    <source>
        <dbReference type="PROSITE" id="PS50893"/>
    </source>
</evidence>
<dbReference type="GO" id="GO:0005524">
    <property type="term" value="F:ATP binding"/>
    <property type="evidence" value="ECO:0007669"/>
    <property type="project" value="UniProtKB-KW"/>
</dbReference>
<dbReference type="InterPro" id="IPR027417">
    <property type="entry name" value="P-loop_NTPase"/>
</dbReference>
<organism evidence="6 7">
    <name type="scientific">Streptomyces formicae</name>
    <dbReference type="NCBI Taxonomy" id="1616117"/>
    <lineage>
        <taxon>Bacteria</taxon>
        <taxon>Bacillati</taxon>
        <taxon>Actinomycetota</taxon>
        <taxon>Actinomycetes</taxon>
        <taxon>Kitasatosporales</taxon>
        <taxon>Streptomycetaceae</taxon>
        <taxon>Streptomyces</taxon>
    </lineage>
</organism>
<evidence type="ECO:0000313" key="6">
    <source>
        <dbReference type="EMBL" id="UNM13221.1"/>
    </source>
</evidence>
<dbReference type="InterPro" id="IPR003439">
    <property type="entry name" value="ABC_transporter-like_ATP-bd"/>
</dbReference>